<evidence type="ECO:0000256" key="1">
    <source>
        <dbReference type="SAM" id="Phobius"/>
    </source>
</evidence>
<keyword evidence="1" id="KW-1133">Transmembrane helix</keyword>
<name>A0A606XME8_SALAB</name>
<feature type="transmembrane region" description="Helical" evidence="1">
    <location>
        <begin position="6"/>
        <end position="27"/>
    </location>
</feature>
<dbReference type="AlphaFoldDB" id="A0A606XME8"/>
<evidence type="ECO:0000313" key="2">
    <source>
        <dbReference type="EMBL" id="ECU7779363.1"/>
    </source>
</evidence>
<keyword evidence="1" id="KW-0472">Membrane</keyword>
<sequence length="70" mass="8194">MWQSTDLIKLIDPFYSLVVFMAGAMVWEKLKLRLSLRFAFMLALAVSLSVAMIFSFIQGIIEWMVFKWIT</sequence>
<organism evidence="2">
    <name type="scientific">Salmonella abony</name>
    <dbReference type="NCBI Taxonomy" id="29482"/>
    <lineage>
        <taxon>Bacteria</taxon>
        <taxon>Pseudomonadati</taxon>
        <taxon>Pseudomonadota</taxon>
        <taxon>Gammaproteobacteria</taxon>
        <taxon>Enterobacterales</taxon>
        <taxon>Enterobacteriaceae</taxon>
        <taxon>Salmonella</taxon>
    </lineage>
</organism>
<gene>
    <name evidence="2" type="ORF">BEJ32_25060</name>
</gene>
<protein>
    <submittedName>
        <fullName evidence="2">Uncharacterized protein</fullName>
    </submittedName>
</protein>
<feature type="transmembrane region" description="Helical" evidence="1">
    <location>
        <begin position="39"/>
        <end position="61"/>
    </location>
</feature>
<dbReference type="EMBL" id="AAKRAQ010000053">
    <property type="protein sequence ID" value="ECU7779363.1"/>
    <property type="molecule type" value="Genomic_DNA"/>
</dbReference>
<accession>A0A606XME8</accession>
<comment type="caution">
    <text evidence="2">The sequence shown here is derived from an EMBL/GenBank/DDBJ whole genome shotgun (WGS) entry which is preliminary data.</text>
</comment>
<reference evidence="2" key="1">
    <citation type="submission" date="2018-07" db="EMBL/GenBank/DDBJ databases">
        <authorList>
            <consortium name="PulseNet: The National Subtyping Network for Foodborne Disease Surveillance"/>
            <person name="Tarr C.L."/>
            <person name="Trees E."/>
            <person name="Katz L.S."/>
            <person name="Carleton-Romer H.A."/>
            <person name="Stroika S."/>
            <person name="Kucerova Z."/>
            <person name="Roache K.F."/>
            <person name="Sabol A.L."/>
            <person name="Besser J."/>
            <person name="Gerner-Smidt P."/>
        </authorList>
    </citation>
    <scope>NUCLEOTIDE SEQUENCE</scope>
    <source>
        <strain evidence="2">PNUSAS003091</strain>
    </source>
</reference>
<proteinExistence type="predicted"/>
<keyword evidence="1" id="KW-0812">Transmembrane</keyword>